<keyword evidence="6" id="KW-0520">NAD</keyword>
<keyword evidence="5" id="KW-0548">Nucleotidyltransferase</keyword>
<organism evidence="9">
    <name type="scientific">Harvfovirus sp</name>
    <dbReference type="NCBI Taxonomy" id="2487768"/>
    <lineage>
        <taxon>Viruses</taxon>
        <taxon>Varidnaviria</taxon>
        <taxon>Bamfordvirae</taxon>
        <taxon>Nucleocytoviricota</taxon>
        <taxon>Megaviricetes</taxon>
        <taxon>Imitervirales</taxon>
        <taxon>Mimiviridae</taxon>
        <taxon>Klosneuvirinae</taxon>
    </lineage>
</organism>
<evidence type="ECO:0000256" key="4">
    <source>
        <dbReference type="ARBA" id="ARBA00022679"/>
    </source>
</evidence>
<keyword evidence="4" id="KW-0808">Transferase</keyword>
<dbReference type="EC" id="2.3.2.23" evidence="2"/>
<dbReference type="SUPFAM" id="SSF56399">
    <property type="entry name" value="ADP-ribosylation"/>
    <property type="match status" value="1"/>
</dbReference>
<accession>A0A3G5A3T1</accession>
<dbReference type="Gene3D" id="3.10.110.10">
    <property type="entry name" value="Ubiquitin Conjugating Enzyme"/>
    <property type="match status" value="1"/>
</dbReference>
<dbReference type="GO" id="GO:0003950">
    <property type="term" value="F:NAD+ poly-ADP-ribosyltransferase activity"/>
    <property type="evidence" value="ECO:0007669"/>
    <property type="project" value="InterPro"/>
</dbReference>
<dbReference type="Gene3D" id="3.90.228.10">
    <property type="match status" value="1"/>
</dbReference>
<evidence type="ECO:0000313" key="9">
    <source>
        <dbReference type="EMBL" id="AYV81888.1"/>
    </source>
</evidence>
<dbReference type="InterPro" id="IPR051838">
    <property type="entry name" value="ARTD_PARP"/>
</dbReference>
<evidence type="ECO:0000256" key="5">
    <source>
        <dbReference type="ARBA" id="ARBA00022695"/>
    </source>
</evidence>
<evidence type="ECO:0000256" key="3">
    <source>
        <dbReference type="ARBA" id="ARBA00022676"/>
    </source>
</evidence>
<feature type="non-terminal residue" evidence="9">
    <location>
        <position position="1"/>
    </location>
</feature>
<evidence type="ECO:0000259" key="7">
    <source>
        <dbReference type="Pfam" id="PF00179"/>
    </source>
</evidence>
<dbReference type="EMBL" id="MK072316">
    <property type="protein sequence ID" value="AYV81888.1"/>
    <property type="molecule type" value="Genomic_DNA"/>
</dbReference>
<dbReference type="InterPro" id="IPR012317">
    <property type="entry name" value="Poly(ADP-ribose)pol_cat_dom"/>
</dbReference>
<name>A0A3G5A3T1_9VIRU</name>
<protein>
    <recommendedName>
        <fullName evidence="2">E2 ubiquitin-conjugating enzyme</fullName>
        <ecNumber evidence="2">2.3.2.23</ecNumber>
    </recommendedName>
</protein>
<dbReference type="SUPFAM" id="SSF54495">
    <property type="entry name" value="UBC-like"/>
    <property type="match status" value="1"/>
</dbReference>
<dbReference type="InterPro" id="IPR000608">
    <property type="entry name" value="UBC"/>
</dbReference>
<dbReference type="GO" id="GO:0016779">
    <property type="term" value="F:nucleotidyltransferase activity"/>
    <property type="evidence" value="ECO:0007669"/>
    <property type="project" value="UniProtKB-KW"/>
</dbReference>
<evidence type="ECO:0000256" key="6">
    <source>
        <dbReference type="ARBA" id="ARBA00023027"/>
    </source>
</evidence>
<dbReference type="Pfam" id="PF00644">
    <property type="entry name" value="PARP"/>
    <property type="match status" value="1"/>
</dbReference>
<gene>
    <name evidence="9" type="ORF">Harvfovirus74_1</name>
</gene>
<dbReference type="Pfam" id="PF00179">
    <property type="entry name" value="UQ_con"/>
    <property type="match status" value="1"/>
</dbReference>
<evidence type="ECO:0000259" key="8">
    <source>
        <dbReference type="Pfam" id="PF00644"/>
    </source>
</evidence>
<evidence type="ECO:0000256" key="1">
    <source>
        <dbReference type="ARBA" id="ARBA00004906"/>
    </source>
</evidence>
<dbReference type="UniPathway" id="UPA00143"/>
<dbReference type="GO" id="GO:0016567">
    <property type="term" value="P:protein ubiquitination"/>
    <property type="evidence" value="ECO:0007669"/>
    <property type="project" value="UniProtKB-UniPathway"/>
</dbReference>
<dbReference type="PANTHER" id="PTHR21328">
    <property type="entry name" value="POLY ADP-RIBOSE POLYMERASE FAMILY, MEMBER PARP"/>
    <property type="match status" value="1"/>
</dbReference>
<comment type="pathway">
    <text evidence="1">Protein modification; protein ubiquitination.</text>
</comment>
<reference evidence="9" key="1">
    <citation type="submission" date="2018-10" db="EMBL/GenBank/DDBJ databases">
        <title>Hidden diversity of soil giant viruses.</title>
        <authorList>
            <person name="Schulz F."/>
            <person name="Alteio L."/>
            <person name="Goudeau D."/>
            <person name="Ryan E.M."/>
            <person name="Malmstrom R.R."/>
            <person name="Blanchard J."/>
            <person name="Woyke T."/>
        </authorList>
    </citation>
    <scope>NUCLEOTIDE SEQUENCE</scope>
    <source>
        <strain evidence="9">HAV1</strain>
    </source>
</reference>
<feature type="domain" description="UBC core" evidence="7">
    <location>
        <begin position="139"/>
        <end position="248"/>
    </location>
</feature>
<feature type="domain" description="PARP catalytic" evidence="8">
    <location>
        <begin position="8"/>
        <end position="76"/>
    </location>
</feature>
<dbReference type="InterPro" id="IPR016135">
    <property type="entry name" value="UBQ-conjugating_enzyme/RWD"/>
</dbReference>
<keyword evidence="3" id="KW-0328">Glycosyltransferase</keyword>
<sequence>LNPITGRKPEYLFHGSPIGNWYSIMRNGLKNYSGTDMMANGQAHGPGIYMTDSVDFSVGYSAKEASKMFVIGVAQVLDRESFKKTPSIYVITDDNKILIRYLILTDGKHLADIQKYIMSDRVAEVKSFNDNINSIVVKRLQKEMKILELLQNKNEKFSKMEIEIKNVHGAIATWVVKVDSVFVIEIKFFDNYPSDPPFVRLVSPIVKNSPIVDHTGGISIPELTIRNWNTKITIGDILKRIIELLIISSHHHGTYDDENLAFENFCINQFR</sequence>
<proteinExistence type="predicted"/>
<evidence type="ECO:0000256" key="2">
    <source>
        <dbReference type="ARBA" id="ARBA00012486"/>
    </source>
</evidence>
<dbReference type="GO" id="GO:0061631">
    <property type="term" value="F:ubiquitin conjugating enzyme activity"/>
    <property type="evidence" value="ECO:0007669"/>
    <property type="project" value="UniProtKB-EC"/>
</dbReference>